<keyword evidence="3" id="KW-1185">Reference proteome</keyword>
<protein>
    <submittedName>
        <fullName evidence="2">Uncharacterized protein</fullName>
    </submittedName>
</protein>
<name>A0A7I9VRT5_9BACT</name>
<accession>A0A7I9VRT5</accession>
<organism evidence="2 3">
    <name type="scientific">Anaeromyxobacter diazotrophicus</name>
    <dbReference type="NCBI Taxonomy" id="2590199"/>
    <lineage>
        <taxon>Bacteria</taxon>
        <taxon>Pseudomonadati</taxon>
        <taxon>Myxococcota</taxon>
        <taxon>Myxococcia</taxon>
        <taxon>Myxococcales</taxon>
        <taxon>Cystobacterineae</taxon>
        <taxon>Anaeromyxobacteraceae</taxon>
        <taxon>Anaeromyxobacter</taxon>
    </lineage>
</organism>
<dbReference type="Proteomes" id="UP000503640">
    <property type="component" value="Unassembled WGS sequence"/>
</dbReference>
<feature type="compositionally biased region" description="Basic and acidic residues" evidence="1">
    <location>
        <begin position="63"/>
        <end position="77"/>
    </location>
</feature>
<evidence type="ECO:0000313" key="3">
    <source>
        <dbReference type="Proteomes" id="UP000503640"/>
    </source>
</evidence>
<gene>
    <name evidence="2" type="ORF">AMYX_38660</name>
</gene>
<evidence type="ECO:0000313" key="2">
    <source>
        <dbReference type="EMBL" id="GEJ59125.1"/>
    </source>
</evidence>
<dbReference type="AlphaFoldDB" id="A0A7I9VRT5"/>
<dbReference type="EMBL" id="BJTG01000011">
    <property type="protein sequence ID" value="GEJ59125.1"/>
    <property type="molecule type" value="Genomic_DNA"/>
</dbReference>
<comment type="caution">
    <text evidence="2">The sequence shown here is derived from an EMBL/GenBank/DDBJ whole genome shotgun (WGS) entry which is preliminary data.</text>
</comment>
<evidence type="ECO:0000256" key="1">
    <source>
        <dbReference type="SAM" id="MobiDB-lite"/>
    </source>
</evidence>
<feature type="region of interest" description="Disordered" evidence="1">
    <location>
        <begin position="37"/>
        <end position="136"/>
    </location>
</feature>
<dbReference type="RefSeq" id="WP_176068336.1">
    <property type="nucleotide sequence ID" value="NZ_BJTG01000011.1"/>
</dbReference>
<reference evidence="3" key="1">
    <citation type="journal article" date="2020" name="Appl. Environ. Microbiol.">
        <title>Diazotrophic Anaeromyxobacter Isolates from Soils.</title>
        <authorList>
            <person name="Masuda Y."/>
            <person name="Yamanaka H."/>
            <person name="Xu Z.X."/>
            <person name="Shiratori Y."/>
            <person name="Aono T."/>
            <person name="Amachi S."/>
            <person name="Senoo K."/>
            <person name="Itoh H."/>
        </authorList>
    </citation>
    <scope>NUCLEOTIDE SEQUENCE [LARGE SCALE GENOMIC DNA]</scope>
    <source>
        <strain evidence="3">R267</strain>
    </source>
</reference>
<feature type="compositionally biased region" description="Gly residues" evidence="1">
    <location>
        <begin position="83"/>
        <end position="96"/>
    </location>
</feature>
<proteinExistence type="predicted"/>
<sequence>MPVLHVLFLAAALAAPPDLDPAGAARVAMREALREAAPLPSGRPALPEGALPAGQLTDASRASNREVERMAMEHAEKSAGAMRQGGMGSMRGGGAGDSMRGDRQAGEPSSPAEMMRSRGMMPGRGPTTPNPPHRGM</sequence>
<feature type="compositionally biased region" description="Low complexity" evidence="1">
    <location>
        <begin position="117"/>
        <end position="126"/>
    </location>
</feature>